<reference evidence="8" key="1">
    <citation type="submission" date="2020-07" db="EMBL/GenBank/DDBJ databases">
        <title>Huge and variable diversity of episymbiotic CPR bacteria and DPANN archaea in groundwater ecosystems.</title>
        <authorList>
            <person name="He C.Y."/>
            <person name="Keren R."/>
            <person name="Whittaker M."/>
            <person name="Farag I.F."/>
            <person name="Doudna J."/>
            <person name="Cate J.H.D."/>
            <person name="Banfield J.F."/>
        </authorList>
    </citation>
    <scope>NUCLEOTIDE SEQUENCE</scope>
    <source>
        <strain evidence="8">NC_groundwater_717_Ag_S-0.2um_59_8</strain>
    </source>
</reference>
<dbReference type="AlphaFoldDB" id="A0A932M1Q3"/>
<evidence type="ECO:0000256" key="1">
    <source>
        <dbReference type="ARBA" id="ARBA00004651"/>
    </source>
</evidence>
<keyword evidence="5 6" id="KW-0472">Membrane</keyword>
<evidence type="ECO:0000313" key="8">
    <source>
        <dbReference type="EMBL" id="MBI3015759.1"/>
    </source>
</evidence>
<dbReference type="InterPro" id="IPR036866">
    <property type="entry name" value="RibonucZ/Hydroxyglut_hydro"/>
</dbReference>
<dbReference type="GO" id="GO:0005886">
    <property type="term" value="C:plasma membrane"/>
    <property type="evidence" value="ECO:0007669"/>
    <property type="project" value="UniProtKB-SubCell"/>
</dbReference>
<comment type="caution">
    <text evidence="8">The sequence shown here is derived from an EMBL/GenBank/DDBJ whole genome shotgun (WGS) entry which is preliminary data.</text>
</comment>
<dbReference type="PANTHER" id="PTHR30619:SF1">
    <property type="entry name" value="RECOMBINATION PROTEIN 2"/>
    <property type="match status" value="1"/>
</dbReference>
<feature type="transmembrane region" description="Helical" evidence="6">
    <location>
        <begin position="339"/>
        <end position="356"/>
    </location>
</feature>
<protein>
    <submittedName>
        <fullName evidence="8">DNA internalization-related competence protein ComEC/Rec2</fullName>
    </submittedName>
</protein>
<dbReference type="InterPro" id="IPR025405">
    <property type="entry name" value="DUF4131"/>
</dbReference>
<gene>
    <name evidence="8" type="ORF">HYY65_12040</name>
</gene>
<evidence type="ECO:0000259" key="7">
    <source>
        <dbReference type="SMART" id="SM00849"/>
    </source>
</evidence>
<sequence>MSPHPLLALLFLHLGTILVCRRPSAPGLALAAVSYGAAFWFLVDRRRRRVSLPLILFALLGLALSWLRIDYRPSNPAGHWDLRGAVDLLAKVAEPPEADSRQVRVDLQAIGAFDTFTYLPLNGGVRLSLYFPETRVRYGDTILVRQVKLHRPRPYQNPGAFDLGSYLEARGIQLTGGVSRDERITILERNGGSPLWREIYAQRGQMISFIDTHPEGEARAIFKAMVLGITGDLTPAIRESFAAAGTAHLLAISGLNAGFVAVLFYHLLRFLLRALWFPPFGPLGLPARPSKVAALLTVIPVLYYFAIADWSASIFRATIMVLFYLVYFALARDRSLHEVLALAALVILFWQPASLFDIGFQLSFLSVLAIISSVPVTRVKEEDTTEPRQWKRKLLEHGKRWVKTSLLATFWATMGTLPLVLYYFNRLSLIGLPANLITVPLGSLIVPVGFVSLLLSLLSESLAQPLFALAFLLSRFLMWTTDFFAGLPGASIRLPTPSVLAIGIFYLGLVSWWILRGKRWRVPCSLVPVGLSVLVFLWPTLFPDKSRVMTVSFIDVGQGESSLIRFPDGRKLLIDGGGSFDGNFDFGERVVGPFLWRQQITKLDTVTVTHPQSDHAGGLPSILRNFTVGSFWTGTGDRRYAALALAARGRTPWRVSRPGEVLLQGDDFGVRVLWPPAEGFFPPRRKGGSDNNNSLVLKVYFQGVSILFTGDLEEAGERELLRRYTTAELRSTVLKVSHHGSKTGTLREFLATVQPEVGMISVGAFNPFGHPHPSVLDRLRAAGVRVYRTDHYGAITFETDGTRWQVSTFLPP</sequence>
<feature type="transmembrane region" description="Helical" evidence="6">
    <location>
        <begin position="436"/>
        <end position="458"/>
    </location>
</feature>
<feature type="transmembrane region" description="Helical" evidence="6">
    <location>
        <begin position="497"/>
        <end position="515"/>
    </location>
</feature>
<proteinExistence type="predicted"/>
<feature type="transmembrane region" description="Helical" evidence="6">
    <location>
        <begin position="465"/>
        <end position="485"/>
    </location>
</feature>
<feature type="transmembrane region" description="Helical" evidence="6">
    <location>
        <begin position="401"/>
        <end position="424"/>
    </location>
</feature>
<dbReference type="Pfam" id="PF03772">
    <property type="entry name" value="Competence"/>
    <property type="match status" value="1"/>
</dbReference>
<keyword evidence="2" id="KW-1003">Cell membrane</keyword>
<dbReference type="InterPro" id="IPR001279">
    <property type="entry name" value="Metallo-B-lactamas"/>
</dbReference>
<feature type="transmembrane region" description="Helical" evidence="6">
    <location>
        <begin position="301"/>
        <end position="327"/>
    </location>
</feature>
<organism evidence="8 9">
    <name type="scientific">Tectimicrobiota bacterium</name>
    <dbReference type="NCBI Taxonomy" id="2528274"/>
    <lineage>
        <taxon>Bacteria</taxon>
        <taxon>Pseudomonadati</taxon>
        <taxon>Nitrospinota/Tectimicrobiota group</taxon>
        <taxon>Candidatus Tectimicrobiota</taxon>
    </lineage>
</organism>
<dbReference type="InterPro" id="IPR004797">
    <property type="entry name" value="Competence_ComEC/Rec2"/>
</dbReference>
<accession>A0A932M1Q3</accession>
<feature type="transmembrane region" description="Helical" evidence="6">
    <location>
        <begin position="522"/>
        <end position="542"/>
    </location>
</feature>
<dbReference type="Pfam" id="PF13567">
    <property type="entry name" value="DUF4131"/>
    <property type="match status" value="1"/>
</dbReference>
<evidence type="ECO:0000313" key="9">
    <source>
        <dbReference type="Proteomes" id="UP000741360"/>
    </source>
</evidence>
<feature type="domain" description="Metallo-beta-lactamase" evidence="7">
    <location>
        <begin position="558"/>
        <end position="753"/>
    </location>
</feature>
<evidence type="ECO:0000256" key="3">
    <source>
        <dbReference type="ARBA" id="ARBA00022692"/>
    </source>
</evidence>
<dbReference type="Gene3D" id="3.60.15.10">
    <property type="entry name" value="Ribonuclease Z/Hydroxyacylglutathione hydrolase-like"/>
    <property type="match status" value="1"/>
</dbReference>
<dbReference type="Pfam" id="PF00753">
    <property type="entry name" value="Lactamase_B"/>
    <property type="match status" value="1"/>
</dbReference>
<dbReference type="NCBIfam" id="TIGR00361">
    <property type="entry name" value="ComEC_Rec2"/>
    <property type="match status" value="1"/>
</dbReference>
<dbReference type="Proteomes" id="UP000741360">
    <property type="component" value="Unassembled WGS sequence"/>
</dbReference>
<keyword evidence="3 6" id="KW-0812">Transmembrane</keyword>
<dbReference type="SUPFAM" id="SSF56281">
    <property type="entry name" value="Metallo-hydrolase/oxidoreductase"/>
    <property type="match status" value="1"/>
</dbReference>
<feature type="transmembrane region" description="Helical" evidence="6">
    <location>
        <begin position="50"/>
        <end position="67"/>
    </location>
</feature>
<dbReference type="NCBIfam" id="TIGR00360">
    <property type="entry name" value="ComEC_N-term"/>
    <property type="match status" value="1"/>
</dbReference>
<dbReference type="InterPro" id="IPR004477">
    <property type="entry name" value="ComEC_N"/>
</dbReference>
<evidence type="ECO:0000256" key="4">
    <source>
        <dbReference type="ARBA" id="ARBA00022989"/>
    </source>
</evidence>
<evidence type="ECO:0000256" key="5">
    <source>
        <dbReference type="ARBA" id="ARBA00023136"/>
    </source>
</evidence>
<evidence type="ECO:0000256" key="2">
    <source>
        <dbReference type="ARBA" id="ARBA00022475"/>
    </source>
</evidence>
<feature type="transmembrane region" description="Helical" evidence="6">
    <location>
        <begin position="362"/>
        <end position="380"/>
    </location>
</feature>
<evidence type="ECO:0000256" key="6">
    <source>
        <dbReference type="SAM" id="Phobius"/>
    </source>
</evidence>
<comment type="subcellular location">
    <subcellularLocation>
        <location evidence="1">Cell membrane</location>
        <topology evidence="1">Multi-pass membrane protein</topology>
    </subcellularLocation>
</comment>
<name>A0A932M1Q3_UNCTE</name>
<dbReference type="PANTHER" id="PTHR30619">
    <property type="entry name" value="DNA INTERNALIZATION/COMPETENCE PROTEIN COMEC/REC2"/>
    <property type="match status" value="1"/>
</dbReference>
<dbReference type="GO" id="GO:0030420">
    <property type="term" value="P:establishment of competence for transformation"/>
    <property type="evidence" value="ECO:0007669"/>
    <property type="project" value="InterPro"/>
</dbReference>
<keyword evidence="4 6" id="KW-1133">Transmembrane helix</keyword>
<dbReference type="SMART" id="SM00849">
    <property type="entry name" value="Lactamase_B"/>
    <property type="match status" value="1"/>
</dbReference>
<dbReference type="CDD" id="cd07731">
    <property type="entry name" value="ComA-like_MBL-fold"/>
    <property type="match status" value="1"/>
</dbReference>
<feature type="transmembrane region" description="Helical" evidence="6">
    <location>
        <begin position="247"/>
        <end position="268"/>
    </location>
</feature>
<dbReference type="InterPro" id="IPR052159">
    <property type="entry name" value="Competence_DNA_uptake"/>
</dbReference>
<dbReference type="InterPro" id="IPR035681">
    <property type="entry name" value="ComA-like_MBL"/>
</dbReference>
<dbReference type="EMBL" id="JACPSX010000231">
    <property type="protein sequence ID" value="MBI3015759.1"/>
    <property type="molecule type" value="Genomic_DNA"/>
</dbReference>